<dbReference type="PRINTS" id="PR00449">
    <property type="entry name" value="RASTRNSFRMNG"/>
</dbReference>
<dbReference type="Pfam" id="PF25907">
    <property type="entry name" value="DUF7962"/>
    <property type="match status" value="1"/>
</dbReference>
<dbReference type="InterPro" id="IPR001806">
    <property type="entry name" value="Small_GTPase"/>
</dbReference>
<dbReference type="GO" id="GO:0005525">
    <property type="term" value="F:GTP binding"/>
    <property type="evidence" value="ECO:0007669"/>
    <property type="project" value="InterPro"/>
</dbReference>
<organism evidence="7 8">
    <name type="scientific">Pyricularia oryzae</name>
    <name type="common">Rice blast fungus</name>
    <name type="synonym">Magnaporthe oryzae</name>
    <dbReference type="NCBI Taxonomy" id="318829"/>
    <lineage>
        <taxon>Eukaryota</taxon>
        <taxon>Fungi</taxon>
        <taxon>Dikarya</taxon>
        <taxon>Ascomycota</taxon>
        <taxon>Pezizomycotina</taxon>
        <taxon>Sordariomycetes</taxon>
        <taxon>Sordariomycetidae</taxon>
        <taxon>Magnaporthales</taxon>
        <taxon>Pyriculariaceae</taxon>
        <taxon>Pyricularia</taxon>
    </lineage>
</organism>
<comment type="similarity">
    <text evidence="1">Belongs to the small GTPase superfamily. Ras family.</text>
</comment>
<evidence type="ECO:0000256" key="4">
    <source>
        <dbReference type="ARBA" id="ARBA00048098"/>
    </source>
</evidence>
<dbReference type="Gene3D" id="3.40.30.110">
    <property type="match status" value="2"/>
</dbReference>
<protein>
    <recommendedName>
        <fullName evidence="2">small monomeric GTPase</fullName>
        <ecNumber evidence="2">3.6.5.2</ecNumber>
    </recommendedName>
</protein>
<dbReference type="PANTHER" id="PTHR45704">
    <property type="entry name" value="RAS-LIKE FAMILY MEMBER 11"/>
    <property type="match status" value="1"/>
</dbReference>
<keyword evidence="3" id="KW-0378">Hydrolase</keyword>
<dbReference type="Pfam" id="PF13417">
    <property type="entry name" value="GST_N_3"/>
    <property type="match status" value="1"/>
</dbReference>
<dbReference type="InterPro" id="IPR004045">
    <property type="entry name" value="Glutathione_S-Trfase_N"/>
</dbReference>
<dbReference type="Gene3D" id="3.40.50.300">
    <property type="entry name" value="P-loop containing nucleotide triphosphate hydrolases"/>
    <property type="match status" value="1"/>
</dbReference>
<feature type="domain" description="GST N-terminal" evidence="6">
    <location>
        <begin position="304"/>
        <end position="384"/>
    </location>
</feature>
<proteinExistence type="inferred from homology"/>
<dbReference type="SUPFAM" id="SSF52540">
    <property type="entry name" value="P-loop containing nucleoside triphosphate hydrolases"/>
    <property type="match status" value="1"/>
</dbReference>
<dbReference type="InterPro" id="IPR058268">
    <property type="entry name" value="DUF7962"/>
</dbReference>
<dbReference type="SMART" id="SM00173">
    <property type="entry name" value="RAS"/>
    <property type="match status" value="1"/>
</dbReference>
<evidence type="ECO:0000256" key="2">
    <source>
        <dbReference type="ARBA" id="ARBA00011984"/>
    </source>
</evidence>
<dbReference type="CDD" id="cd00570">
    <property type="entry name" value="GST_N_family"/>
    <property type="match status" value="1"/>
</dbReference>
<dbReference type="PROSITE" id="PS50404">
    <property type="entry name" value="GST_NTER"/>
    <property type="match status" value="1"/>
</dbReference>
<evidence type="ECO:0000313" key="8">
    <source>
        <dbReference type="Proteomes" id="UP000294847"/>
    </source>
</evidence>
<gene>
    <name evidence="7" type="ORF">PoMZ_02008</name>
</gene>
<dbReference type="CDD" id="cd00299">
    <property type="entry name" value="GST_C_family"/>
    <property type="match status" value="1"/>
</dbReference>
<dbReference type="InterPro" id="IPR051065">
    <property type="entry name" value="Ras-related_GTPase"/>
</dbReference>
<dbReference type="EMBL" id="CP034205">
    <property type="protein sequence ID" value="QBZ57087.1"/>
    <property type="molecule type" value="Genomic_DNA"/>
</dbReference>
<dbReference type="SUPFAM" id="SSF47616">
    <property type="entry name" value="GST C-terminal domain-like"/>
    <property type="match status" value="1"/>
</dbReference>
<dbReference type="PROSITE" id="PS51421">
    <property type="entry name" value="RAS"/>
    <property type="match status" value="1"/>
</dbReference>
<evidence type="ECO:0000259" key="6">
    <source>
        <dbReference type="PROSITE" id="PS50404"/>
    </source>
</evidence>
<comment type="catalytic activity">
    <reaction evidence="4">
        <text>GTP + H2O = GDP + phosphate + H(+)</text>
        <dbReference type="Rhea" id="RHEA:19669"/>
        <dbReference type="ChEBI" id="CHEBI:15377"/>
        <dbReference type="ChEBI" id="CHEBI:15378"/>
        <dbReference type="ChEBI" id="CHEBI:37565"/>
        <dbReference type="ChEBI" id="CHEBI:43474"/>
        <dbReference type="ChEBI" id="CHEBI:58189"/>
        <dbReference type="EC" id="3.6.5.2"/>
    </reaction>
</comment>
<dbReference type="GO" id="GO:0003925">
    <property type="term" value="F:G protein activity"/>
    <property type="evidence" value="ECO:0007669"/>
    <property type="project" value="UniProtKB-EC"/>
</dbReference>
<dbReference type="Pfam" id="PF00071">
    <property type="entry name" value="Ras"/>
    <property type="match status" value="1"/>
</dbReference>
<evidence type="ECO:0000256" key="5">
    <source>
        <dbReference type="SAM" id="MobiDB-lite"/>
    </source>
</evidence>
<dbReference type="Proteomes" id="UP000294847">
    <property type="component" value="Chromosome 2"/>
</dbReference>
<evidence type="ECO:0000256" key="1">
    <source>
        <dbReference type="ARBA" id="ARBA00008344"/>
    </source>
</evidence>
<dbReference type="SUPFAM" id="SSF52833">
    <property type="entry name" value="Thioredoxin-like"/>
    <property type="match status" value="1"/>
</dbReference>
<dbReference type="EC" id="3.6.5.2" evidence="2"/>
<dbReference type="InterPro" id="IPR027417">
    <property type="entry name" value="P-loop_NTPase"/>
</dbReference>
<dbReference type="SMART" id="SM00175">
    <property type="entry name" value="RAB"/>
    <property type="match status" value="1"/>
</dbReference>
<reference evidence="7 8" key="1">
    <citation type="journal article" date="2019" name="Mol. Biol. Evol.">
        <title>Blast fungal genomes show frequent chromosomal changes, gene gains and losses, and effector gene turnover.</title>
        <authorList>
            <person name="Gomez Luciano L.B."/>
            <person name="Jason Tsai I."/>
            <person name="Chuma I."/>
            <person name="Tosa Y."/>
            <person name="Chen Y.H."/>
            <person name="Li J.Y."/>
            <person name="Li M.Y."/>
            <person name="Jade Lu M.Y."/>
            <person name="Nakayashiki H."/>
            <person name="Li W.H."/>
        </authorList>
    </citation>
    <scope>NUCLEOTIDE SEQUENCE [LARGE SCALE GENOMIC DNA]</scope>
    <source>
        <strain evidence="7">MZ5-1-6</strain>
    </source>
</reference>
<dbReference type="SMART" id="SM00174">
    <property type="entry name" value="RHO"/>
    <property type="match status" value="1"/>
</dbReference>
<feature type="compositionally biased region" description="Basic and acidic residues" evidence="5">
    <location>
        <begin position="42"/>
        <end position="53"/>
    </location>
</feature>
<sequence length="627" mass="69474">MGSMQWTDEEANYLKAIFTWQEVQGDDMTSDRTSRLSQFEAQNRRPAEAKGEGKTESNFRVLIVGAKGCGKTSVLTRFALNSFKDSPDPTQGKVEGGCRQSIQIDGLSYNVDVLELPSKHLTTNLMLEQALAITEGAVLLYDITDQDSLELAIRVQRFISGSFRSSNPKNRGIRRDYGLVLVGNKSDVDEEERQVAWAGGFKTASAFDMGCSFLEISARTGDNVKEMFPAVCREILRLRQQSRKRQEEAEIAALLRLETQAGAGGGSRKRGFWRTLINPFAGRRDSLKEIQIVAPQITMASSEQPIVLYHYPYSPFARRISWYLALRGIPYMQCLQPPIMPRPDLSEELGVQYRRIPVLTIGRDVYLDTRLILSKLEEAHPSVPKLGASEPQSKGVQRLLAALTLDTGMFFAAMGLLPRDLPALKDPKFQKDRASFISGPPAGGWLSRADAVNKIRDAMELLETTLLADGRDWILQTDKPSLADIEAIWPFHWLITLPGSPALPANQVSAELFPRVFAWIQRFDKAVGAAGSSGPKPRKLKGKEAAQLILASRHNEDYTGAELTAADGEGLTRGSMVRLWPTDTGSGHRDSGKLVHMDQAEIVIENLRGVRIHAPRQGFKVRAEAGL</sequence>
<dbReference type="InterPro" id="IPR036249">
    <property type="entry name" value="Thioredoxin-like_sf"/>
</dbReference>
<dbReference type="PROSITE" id="PS51419">
    <property type="entry name" value="RAB"/>
    <property type="match status" value="1"/>
</dbReference>
<feature type="region of interest" description="Disordered" evidence="5">
    <location>
        <begin position="29"/>
        <end position="53"/>
    </location>
</feature>
<name>A0A4P7N3N2_PYROR</name>
<evidence type="ECO:0000313" key="7">
    <source>
        <dbReference type="EMBL" id="QBZ57087.1"/>
    </source>
</evidence>
<dbReference type="AlphaFoldDB" id="A0A4P7N3N2"/>
<dbReference type="InterPro" id="IPR036282">
    <property type="entry name" value="Glutathione-S-Trfase_C_sf"/>
</dbReference>
<accession>A0A4P7N3N2</accession>
<evidence type="ECO:0000256" key="3">
    <source>
        <dbReference type="ARBA" id="ARBA00022801"/>
    </source>
</evidence>